<proteinExistence type="inferred from homology"/>
<dbReference type="InterPro" id="IPR002423">
    <property type="entry name" value="Cpn60/GroEL/TCP-1"/>
</dbReference>
<evidence type="ECO:0000256" key="2">
    <source>
        <dbReference type="ARBA" id="ARBA00022741"/>
    </source>
</evidence>
<name>A0A219YK77_9VIRU</name>
<keyword evidence="3" id="KW-0067">ATP-binding</keyword>
<organism evidence="5">
    <name type="scientific">uncultured virus</name>
    <dbReference type="NCBI Taxonomy" id="340016"/>
    <lineage>
        <taxon>Viruses</taxon>
        <taxon>environmental samples</taxon>
    </lineage>
</organism>
<dbReference type="Gene3D" id="3.50.7.10">
    <property type="entry name" value="GroEL"/>
    <property type="match status" value="1"/>
</dbReference>
<dbReference type="InterPro" id="IPR027413">
    <property type="entry name" value="GROEL-like_equatorial_sf"/>
</dbReference>
<comment type="similarity">
    <text evidence="1">Belongs to the chaperonin (HSP60) family.</text>
</comment>
<dbReference type="GO" id="GO:0140662">
    <property type="term" value="F:ATP-dependent protein folding chaperone"/>
    <property type="evidence" value="ECO:0007669"/>
    <property type="project" value="InterPro"/>
</dbReference>
<dbReference type="Gene3D" id="1.10.560.10">
    <property type="entry name" value="GroEL-like equatorial domain"/>
    <property type="match status" value="1"/>
</dbReference>
<dbReference type="FunFam" id="3.50.7.10:FF:000001">
    <property type="entry name" value="60 kDa chaperonin"/>
    <property type="match status" value="1"/>
</dbReference>
<sequence length="546" mass="58314">MKKMAKNKNLEFGLEGRNKIRDGVNKLASAVGSTLGPSGRNVIIEQEDGAPVVTKDGVSVAKEIKLKDPIENIGAEVLKEVSMRAAKKAGDGTTTATVLAASMYNEGLKAVMAGLNVVEVKRGMDAATAQIIDQIQEVAEDVLTNDEIKQIATISANNDETIGAIIAEAMDSVGKDGVIQVQESKTAETSLEIVEGMQLDRGFVSPYFVNDNQSMIATLENPYILLCDKKISNVKEVLALLETCSKQNKPLLIIADDVDGEALAAMIVNKARGILNVCAVKAPGFGDRKLQNLEDIATLTGGQVVSTQKGMKLEKLTTEMLGTARTVKVSQHETVIVDGGGDQEAIKMRVDQITTQYEEADSDYEKKALQERMSKLIGGVAVIHIGAPTEVELREKVDRVDDALAATRAAVEEGIVPGGGLALLKAGEAVSSQPIKTEMTHPDQQAGREIVLRACAKPFDLILENAGKTSAHVLVGMAEAKKDGYNARTDEYVNMIEAGIIDPAKVTITALELAVSAAGTLLSTECIVSIDPEKVDKEEKQPQYMM</sequence>
<dbReference type="InterPro" id="IPR018370">
    <property type="entry name" value="Chaperonin_Cpn60_CS"/>
</dbReference>
<gene>
    <name evidence="5" type="primary">GroEL</name>
</gene>
<dbReference type="NCBIfam" id="NF009487">
    <property type="entry name" value="PRK12849.1"/>
    <property type="match status" value="1"/>
</dbReference>
<dbReference type="PRINTS" id="PR00298">
    <property type="entry name" value="CHAPERONIN60"/>
</dbReference>
<dbReference type="NCBIfam" id="NF009489">
    <property type="entry name" value="PRK12851.1"/>
    <property type="match status" value="1"/>
</dbReference>
<reference evidence="5" key="1">
    <citation type="journal article" date="2017" name="ISME J.">
        <title>Novel chaperonins are prevalent in the virioplankton and demonstrate links to viral biology and ecology.</title>
        <authorList>
            <person name="Marine R.L."/>
            <person name="Nasko D.J."/>
            <person name="Wray J."/>
            <person name="Polson S.W."/>
            <person name="Wommack K.E."/>
        </authorList>
    </citation>
    <scope>NUCLEOTIDE SEQUENCE</scope>
</reference>
<accession>A0A219YK77</accession>
<dbReference type="CDD" id="cd03344">
    <property type="entry name" value="GroEL"/>
    <property type="match status" value="1"/>
</dbReference>
<dbReference type="SUPFAM" id="SSF52029">
    <property type="entry name" value="GroEL apical domain-like"/>
    <property type="match status" value="1"/>
</dbReference>
<evidence type="ECO:0000313" key="5">
    <source>
        <dbReference type="EMBL" id="AQM32686.1"/>
    </source>
</evidence>
<dbReference type="SUPFAM" id="SSF48592">
    <property type="entry name" value="GroEL equatorial domain-like"/>
    <property type="match status" value="1"/>
</dbReference>
<dbReference type="GO" id="GO:0005524">
    <property type="term" value="F:ATP binding"/>
    <property type="evidence" value="ECO:0007669"/>
    <property type="project" value="UniProtKB-KW"/>
</dbReference>
<dbReference type="NCBIfam" id="NF009488">
    <property type="entry name" value="PRK12850.1"/>
    <property type="match status" value="1"/>
</dbReference>
<dbReference type="PANTHER" id="PTHR45633">
    <property type="entry name" value="60 KDA HEAT SHOCK PROTEIN, MITOCHONDRIAL"/>
    <property type="match status" value="1"/>
</dbReference>
<dbReference type="Pfam" id="PF00118">
    <property type="entry name" value="Cpn60_TCP1"/>
    <property type="match status" value="1"/>
</dbReference>
<evidence type="ECO:0000256" key="4">
    <source>
        <dbReference type="ARBA" id="ARBA00023186"/>
    </source>
</evidence>
<dbReference type="HAMAP" id="MF_00600">
    <property type="entry name" value="CH60"/>
    <property type="match status" value="1"/>
</dbReference>
<keyword evidence="4" id="KW-0143">Chaperone</keyword>
<evidence type="ECO:0000256" key="3">
    <source>
        <dbReference type="ARBA" id="ARBA00022840"/>
    </source>
</evidence>
<keyword evidence="2" id="KW-0547">Nucleotide-binding</keyword>
<dbReference type="GO" id="GO:0042026">
    <property type="term" value="P:protein refolding"/>
    <property type="evidence" value="ECO:0007669"/>
    <property type="project" value="InterPro"/>
</dbReference>
<dbReference type="EMBL" id="KU595520">
    <property type="protein sequence ID" value="AQM32686.1"/>
    <property type="molecule type" value="Genomic_DNA"/>
</dbReference>
<dbReference type="SUPFAM" id="SSF54849">
    <property type="entry name" value="GroEL-intermediate domain like"/>
    <property type="match status" value="1"/>
</dbReference>
<dbReference type="NCBIfam" id="NF000592">
    <property type="entry name" value="PRK00013.1"/>
    <property type="match status" value="1"/>
</dbReference>
<dbReference type="NCBIfam" id="TIGR02348">
    <property type="entry name" value="GroEL"/>
    <property type="match status" value="1"/>
</dbReference>
<dbReference type="Gene3D" id="3.30.260.10">
    <property type="entry name" value="TCP-1-like chaperonin intermediate domain"/>
    <property type="match status" value="1"/>
</dbReference>
<dbReference type="InterPro" id="IPR027409">
    <property type="entry name" value="GroEL-like_apical_dom_sf"/>
</dbReference>
<dbReference type="PROSITE" id="PS00296">
    <property type="entry name" value="CHAPERONINS_CPN60"/>
    <property type="match status" value="1"/>
</dbReference>
<evidence type="ECO:0000256" key="1">
    <source>
        <dbReference type="ARBA" id="ARBA00006607"/>
    </source>
</evidence>
<dbReference type="InterPro" id="IPR001844">
    <property type="entry name" value="Cpn60/GroEL"/>
</dbReference>
<dbReference type="InterPro" id="IPR027410">
    <property type="entry name" value="TCP-1-like_intermed_sf"/>
</dbReference>
<protein>
    <submittedName>
        <fullName evidence="5">Chaperonin GroEL</fullName>
    </submittedName>
</protein>